<dbReference type="Pfam" id="PF00533">
    <property type="entry name" value="BRCT"/>
    <property type="match status" value="1"/>
</dbReference>
<dbReference type="CDD" id="cd17731">
    <property type="entry name" value="BRCT_TopBP1_rpt2_like"/>
    <property type="match status" value="1"/>
</dbReference>
<dbReference type="GO" id="GO:0006270">
    <property type="term" value="P:DNA replication initiation"/>
    <property type="evidence" value="ECO:0007669"/>
    <property type="project" value="TreeGrafter"/>
</dbReference>
<dbReference type="Proteomes" id="UP001209570">
    <property type="component" value="Unassembled WGS sequence"/>
</dbReference>
<dbReference type="Pfam" id="PF08743">
    <property type="entry name" value="Nse4_C"/>
    <property type="match status" value="1"/>
</dbReference>
<feature type="domain" description="BRCT" evidence="4">
    <location>
        <begin position="1534"/>
        <end position="1635"/>
    </location>
</feature>
<protein>
    <recommendedName>
        <fullName evidence="4">BRCT domain-containing protein</fullName>
    </recommendedName>
</protein>
<feature type="domain" description="BRCT" evidence="4">
    <location>
        <begin position="1855"/>
        <end position="1933"/>
    </location>
</feature>
<keyword evidence="1" id="KW-0677">Repeat</keyword>
<keyword evidence="3" id="KW-0732">Signal</keyword>
<comment type="caution">
    <text evidence="5">The sequence shown here is derived from an EMBL/GenBank/DDBJ whole genome shotgun (WGS) entry which is preliminary data.</text>
</comment>
<gene>
    <name evidence="5" type="ORF">P43SY_008504</name>
</gene>
<feature type="domain" description="BRCT" evidence="4">
    <location>
        <begin position="1401"/>
        <end position="1490"/>
    </location>
</feature>
<sequence length="1950" mass="214518">MRIHLLSAAATLGALAHATQAEPSQVSGLNGWFPCGPSELDPAAVAAAAAEPGAAPVVSPDLRELEFECGTIRAPLCHTGICQSDKKIDLFVKRVRPMQNATATKALWTLQGGPGFSSERLEGVMKTLYGMLEGTTNVYTVDHRGTGRSFFLNCRAAQAFTTGSPGITNIDVLEIPNCVKDVMFQIDNQTAAFSVTSAAKDVEFVISNNVSTESDVFVHGSSYGTYLAERVMHLAPPQVRGYILDGVVSEARPTFATFSSDRIPVGIFYASLCEKDPVCSSKYVYGVKEHGDLHSAWVATFKKLDDAKPGAKTCSELVSGSKPSSKPSMLLRGIISSLPVMAMTVDSPMPPREVIPALFKLLDRCEKDDVAAIRALFQLQPNDTLQIYWDRLISSGDSPPGAFNEITGMSPLLSYVIKASEMWTFPSVSQDIVNKKMAEGVFAIDSTDEYAWFCMLNGDWKDPSCTSLIEFGKRMKPPRDFTNIPLAPFTYKRDDYFLKVAKVPRNASVMVMNGKLDFQTVHTDALEQFEKMEGSAKLLVEFPYGGHCPGKYDPLCGTTVLASYVRTGGSVNATNFSCATSMPAPNFDAEAFIKARLSRGGPSGLTNGSNVTHSDKKIDLFVKRVRPVQNATATKALWMLEGGPGFSSSGLEGAMKGLYGMLEGTTNVYTVDHRGTGRSFFLNCRAAQAFTTGSPGSSNIDFLEFPNCVKDVMFQIDNQTAAFSVTSAAKDVEAVISSVSTESEVFLYGASYGTYLTERVMHLAPSQHGDLHSAWVATFKKLDDAKPGAKTCSEFVSGIPPRQVLPALMKLLDRCEKDDMATIRSFFQLQSNDTLKSGWDRLTGSMASPVAPLNEITNNSPLLAYLIKASEMWTFPSVSLDEENKKMAEGVFAIDSTDDYAYFCMLNGDWKDPSCPSLIQYGKQQQPSRDFSNIPLAPFTYKRDTYFQKVAKIPRNASVMVMNGKLDFQTVFAGAAEQYEKMEGSAKLLVEFPFEGHCPGLNGECGLTIIASFGAHLLHRATTSPAMTMEDQSASSPPRDSSRSAHGGSHRGSRSNGGSKSRKRGFLENSNLTDQDRRQVRWKERELYQDIRENASELATLNSKRFQATTDELEEMYEDVCYPREANLDASNLDELNMAVAKQSQSLGASDLTKVGRPHYEFTELVRASREACGADDGKRFDWYTLGSAAGACFRSVPEISFLFGLMDTQVVHKERKRTRRARDDEDKDRKDAQARRLEVLQNKMEEVRKRNLFDVVIDRQSFTQTVENLFDMSFLVRNGAVEIALDEQGLPHLENHEGRAEENIPAQSQSIISITPAQWAQLADTWQVEEPLEQIRKIVLACGGEFDDDLRLDCTTHLIADAVGSQKHRAAARRSDIRIATSRWVFESYRAKTLLDPTGFALQLLDGLVICTTGLASASRTQVERLAELHGAVYDPSLEVGRTDVLIAQTADGAKYEAAVEHGIPVVHISWLHACVEKNELVDEAAYTLENIRRPLRLYKQLRQDLDDWMAMQLPSLARELTGGGGETHVDDASLPLLESCGVFLLGFPDEMESQLQYLVRFAMGSLYYDPQFPAVSHVIVSPVLSDSDLARLDQLEEAVATQRVDALVHFVSARWLIDSLRCRRIEPEEMYPVEIEDSEAPVDPPTDQNAALEDPPHAHIEPAETSFADAPEPMEEDAGNAATAAAASDTGNKLFQGLGFLLLCQNPDEPVAVGSTVRDIQSKTGALAIALDVRDVGLVDPAQFDFVTHVVICSGIAVPENEMDAVRERFAEFHAKNEQRPAERDSKTSAEAEADASQRRRRRRRHRLKVVSDLWVRCCLAADCLLSPQAHELFALTYQASRSMFPVPLPLVCFREVVASTSVYVGVDRVVVMELLRLAGATVTSKLSKRNTHLICLHPVGMKYDKAKQWGLSIVTARWVVQSVIHGELLDASLAEFQLSEASDKASG</sequence>
<feature type="region of interest" description="Disordered" evidence="2">
    <location>
        <begin position="1634"/>
        <end position="1659"/>
    </location>
</feature>
<dbReference type="GO" id="GO:0007095">
    <property type="term" value="P:mitotic G2 DNA damage checkpoint signaling"/>
    <property type="evidence" value="ECO:0007669"/>
    <property type="project" value="TreeGrafter"/>
</dbReference>
<dbReference type="SUPFAM" id="SSF53474">
    <property type="entry name" value="alpha/beta-Hydrolases"/>
    <property type="match status" value="2"/>
</dbReference>
<feature type="compositionally biased region" description="Basic and acidic residues" evidence="2">
    <location>
        <begin position="1776"/>
        <end position="1792"/>
    </location>
</feature>
<feature type="chain" id="PRO_5041963207" description="BRCT domain-containing protein" evidence="3">
    <location>
        <begin position="22"/>
        <end position="1950"/>
    </location>
</feature>
<feature type="signal peptide" evidence="3">
    <location>
        <begin position="1"/>
        <end position="21"/>
    </location>
</feature>
<evidence type="ECO:0000256" key="2">
    <source>
        <dbReference type="SAM" id="MobiDB-lite"/>
    </source>
</evidence>
<dbReference type="InterPro" id="IPR014854">
    <property type="entry name" value="Nse4_C"/>
</dbReference>
<dbReference type="PROSITE" id="PS50172">
    <property type="entry name" value="BRCT"/>
    <property type="match status" value="4"/>
</dbReference>
<dbReference type="InterPro" id="IPR001357">
    <property type="entry name" value="BRCT_dom"/>
</dbReference>
<proteinExistence type="predicted"/>
<dbReference type="InterPro" id="IPR029058">
    <property type="entry name" value="AB_hydrolase_fold"/>
</dbReference>
<evidence type="ECO:0000259" key="4">
    <source>
        <dbReference type="PROSITE" id="PS50172"/>
    </source>
</evidence>
<dbReference type="Gene3D" id="3.40.50.1820">
    <property type="entry name" value="alpha/beta hydrolase"/>
    <property type="match status" value="2"/>
</dbReference>
<dbReference type="PANTHER" id="PTHR13561">
    <property type="entry name" value="DNA REPLICATION REGULATOR DPB11-RELATED"/>
    <property type="match status" value="1"/>
</dbReference>
<dbReference type="InterPro" id="IPR059215">
    <property type="entry name" value="BRCT2_TopBP1-like"/>
</dbReference>
<feature type="compositionally biased region" description="Low complexity" evidence="2">
    <location>
        <begin position="1031"/>
        <end position="1047"/>
    </location>
</feature>
<dbReference type="EMBL" id="JAKCXM010000003">
    <property type="protein sequence ID" value="KAJ0409632.1"/>
    <property type="molecule type" value="Genomic_DNA"/>
</dbReference>
<organism evidence="5 6">
    <name type="scientific">Pythium insidiosum</name>
    <name type="common">Pythiosis disease agent</name>
    <dbReference type="NCBI Taxonomy" id="114742"/>
    <lineage>
        <taxon>Eukaryota</taxon>
        <taxon>Sar</taxon>
        <taxon>Stramenopiles</taxon>
        <taxon>Oomycota</taxon>
        <taxon>Peronosporomycetes</taxon>
        <taxon>Pythiales</taxon>
        <taxon>Pythiaceae</taxon>
        <taxon>Pythium</taxon>
    </lineage>
</organism>
<feature type="region of interest" description="Disordered" evidence="2">
    <location>
        <begin position="1776"/>
        <end position="1801"/>
    </location>
</feature>
<dbReference type="PANTHER" id="PTHR13561:SF20">
    <property type="entry name" value="DNA TOPOISOMERASE 2-BINDING PROTEIN 1"/>
    <property type="match status" value="1"/>
</dbReference>
<reference evidence="5" key="1">
    <citation type="submission" date="2021-12" db="EMBL/GenBank/DDBJ databases">
        <title>Prjna785345.</title>
        <authorList>
            <person name="Rujirawat T."/>
            <person name="Krajaejun T."/>
        </authorList>
    </citation>
    <scope>NUCLEOTIDE SEQUENCE</scope>
    <source>
        <strain evidence="5">Pi057C3</strain>
    </source>
</reference>
<dbReference type="Pfam" id="PF12738">
    <property type="entry name" value="PTCB-BRCT"/>
    <property type="match status" value="1"/>
</dbReference>
<evidence type="ECO:0000313" key="5">
    <source>
        <dbReference type="EMBL" id="KAJ0409632.1"/>
    </source>
</evidence>
<dbReference type="SUPFAM" id="SSF52113">
    <property type="entry name" value="BRCT domain"/>
    <property type="match status" value="4"/>
</dbReference>
<keyword evidence="6" id="KW-1185">Reference proteome</keyword>
<accession>A0AAD5MJ22</accession>
<evidence type="ECO:0000256" key="3">
    <source>
        <dbReference type="SAM" id="SignalP"/>
    </source>
</evidence>
<name>A0AAD5MJ22_PYTIN</name>
<evidence type="ECO:0000256" key="1">
    <source>
        <dbReference type="ARBA" id="ARBA00022737"/>
    </source>
</evidence>
<evidence type="ECO:0000313" key="6">
    <source>
        <dbReference type="Proteomes" id="UP001209570"/>
    </source>
</evidence>
<dbReference type="GO" id="GO:0033314">
    <property type="term" value="P:mitotic DNA replication checkpoint signaling"/>
    <property type="evidence" value="ECO:0007669"/>
    <property type="project" value="TreeGrafter"/>
</dbReference>
<feature type="domain" description="BRCT" evidence="4">
    <location>
        <begin position="1334"/>
        <end position="1403"/>
    </location>
</feature>
<dbReference type="Gene3D" id="3.40.50.10190">
    <property type="entry name" value="BRCT domain"/>
    <property type="match status" value="4"/>
</dbReference>
<dbReference type="InterPro" id="IPR036420">
    <property type="entry name" value="BRCT_dom_sf"/>
</dbReference>
<feature type="region of interest" description="Disordered" evidence="2">
    <location>
        <begin position="1026"/>
        <end position="1072"/>
    </location>
</feature>
<dbReference type="SMART" id="SM00292">
    <property type="entry name" value="BRCT"/>
    <property type="match status" value="4"/>
</dbReference>